<dbReference type="PANTHER" id="PTHR34504:SF2">
    <property type="entry name" value="UPF0150 PROTEIN SSL0259"/>
    <property type="match status" value="1"/>
</dbReference>
<evidence type="ECO:0000259" key="1">
    <source>
        <dbReference type="Pfam" id="PF15919"/>
    </source>
</evidence>
<dbReference type="InterPro" id="IPR051404">
    <property type="entry name" value="TA_system_antitoxin"/>
</dbReference>
<dbReference type="AlphaFoldDB" id="A0A0G0K5Q5"/>
<protein>
    <recommendedName>
        <fullName evidence="1">HicB-like antitoxin of toxin-antitoxin system domain-containing protein</fullName>
    </recommendedName>
</protein>
<dbReference type="Gene3D" id="3.30.160.250">
    <property type="match status" value="1"/>
</dbReference>
<dbReference type="PANTHER" id="PTHR34504">
    <property type="entry name" value="ANTITOXIN HICB"/>
    <property type="match status" value="1"/>
</dbReference>
<sequence length="81" mass="9098">MKQKILKYDVVYEEQEVGGYTVTVPALPGCISEGDTFEEAKTNISEAITAYLESMVRHGEKIPSRDTNILVEQIKVQRPIV</sequence>
<evidence type="ECO:0000313" key="3">
    <source>
        <dbReference type="Proteomes" id="UP000034181"/>
    </source>
</evidence>
<dbReference type="SUPFAM" id="SSF143100">
    <property type="entry name" value="TTHA1013/TTHA0281-like"/>
    <property type="match status" value="1"/>
</dbReference>
<accession>A0A0G0K5Q5</accession>
<dbReference type="InterPro" id="IPR035069">
    <property type="entry name" value="TTHA1013/TTHA0281-like"/>
</dbReference>
<feature type="domain" description="HicB-like antitoxin of toxin-antitoxin system" evidence="1">
    <location>
        <begin position="8"/>
        <end position="65"/>
    </location>
</feature>
<dbReference type="Proteomes" id="UP000034181">
    <property type="component" value="Unassembled WGS sequence"/>
</dbReference>
<name>A0A0G0K5Q5_9BACT</name>
<reference evidence="2 3" key="1">
    <citation type="journal article" date="2015" name="Nature">
        <title>rRNA introns, odd ribosomes, and small enigmatic genomes across a large radiation of phyla.</title>
        <authorList>
            <person name="Brown C.T."/>
            <person name="Hug L.A."/>
            <person name="Thomas B.C."/>
            <person name="Sharon I."/>
            <person name="Castelle C.J."/>
            <person name="Singh A."/>
            <person name="Wilkins M.J."/>
            <person name="Williams K.H."/>
            <person name="Banfield J.F."/>
        </authorList>
    </citation>
    <scope>NUCLEOTIDE SEQUENCE [LARGE SCALE GENOMIC DNA]</scope>
</reference>
<dbReference type="PATRIC" id="fig|1618569.3.peg.838"/>
<evidence type="ECO:0000313" key="2">
    <source>
        <dbReference type="EMBL" id="KKQ74112.1"/>
    </source>
</evidence>
<comment type="caution">
    <text evidence="2">The sequence shown here is derived from an EMBL/GenBank/DDBJ whole genome shotgun (WGS) entry which is preliminary data.</text>
</comment>
<dbReference type="InterPro" id="IPR031807">
    <property type="entry name" value="HicB-like"/>
</dbReference>
<organism evidence="2 3">
    <name type="scientific">Candidatus Woesebacteria bacterium GW2011_GWB1_38_5b</name>
    <dbReference type="NCBI Taxonomy" id="1618569"/>
    <lineage>
        <taxon>Bacteria</taxon>
        <taxon>Candidatus Woeseibacteriota</taxon>
    </lineage>
</organism>
<dbReference type="Pfam" id="PF15919">
    <property type="entry name" value="HicB_lk_antitox"/>
    <property type="match status" value="1"/>
</dbReference>
<dbReference type="EMBL" id="LBUZ01000040">
    <property type="protein sequence ID" value="KKQ74112.1"/>
    <property type="molecule type" value="Genomic_DNA"/>
</dbReference>
<proteinExistence type="predicted"/>
<gene>
    <name evidence="2" type="ORF">US96_C0040G0004</name>
</gene>